<feature type="compositionally biased region" description="Polar residues" evidence="1">
    <location>
        <begin position="84"/>
        <end position="97"/>
    </location>
</feature>
<proteinExistence type="predicted"/>
<protein>
    <recommendedName>
        <fullName evidence="4">Myb/SANT-like domain-containing protein</fullName>
    </recommendedName>
</protein>
<dbReference type="AlphaFoldDB" id="A0A6A6K4S8"/>
<comment type="caution">
    <text evidence="2">The sequence shown here is derived from an EMBL/GenBank/DDBJ whole genome shotgun (WGS) entry which is preliminary data.</text>
</comment>
<keyword evidence="3" id="KW-1185">Reference proteome</keyword>
<sequence>MPKRTNPYSSNANASNGHVTCLWSNTMDDALIDTYLNQHMLGNKAKPEATEWRNKPVRNYEKLVKNAFTLENLNECEDEYQDAPTPNTLISNAQSEASNSKSKKSKKSDNDDLAILKEGLDNVASAINSLSNKPSIRQSEIWQLVSDLGF</sequence>
<evidence type="ECO:0000256" key="1">
    <source>
        <dbReference type="SAM" id="MobiDB-lite"/>
    </source>
</evidence>
<name>A0A6A6K4S8_HEVBR</name>
<evidence type="ECO:0000313" key="2">
    <source>
        <dbReference type="EMBL" id="KAF2283732.1"/>
    </source>
</evidence>
<organism evidence="2 3">
    <name type="scientific">Hevea brasiliensis</name>
    <name type="common">Para rubber tree</name>
    <name type="synonym">Siphonia brasiliensis</name>
    <dbReference type="NCBI Taxonomy" id="3981"/>
    <lineage>
        <taxon>Eukaryota</taxon>
        <taxon>Viridiplantae</taxon>
        <taxon>Streptophyta</taxon>
        <taxon>Embryophyta</taxon>
        <taxon>Tracheophyta</taxon>
        <taxon>Spermatophyta</taxon>
        <taxon>Magnoliopsida</taxon>
        <taxon>eudicotyledons</taxon>
        <taxon>Gunneridae</taxon>
        <taxon>Pentapetalae</taxon>
        <taxon>rosids</taxon>
        <taxon>fabids</taxon>
        <taxon>Malpighiales</taxon>
        <taxon>Euphorbiaceae</taxon>
        <taxon>Crotonoideae</taxon>
        <taxon>Micrandreae</taxon>
        <taxon>Hevea</taxon>
    </lineage>
</organism>
<evidence type="ECO:0000313" key="3">
    <source>
        <dbReference type="Proteomes" id="UP000467840"/>
    </source>
</evidence>
<accession>A0A6A6K4S8</accession>
<dbReference type="Proteomes" id="UP000467840">
    <property type="component" value="Chromosome 12"/>
</dbReference>
<feature type="region of interest" description="Disordered" evidence="1">
    <location>
        <begin position="78"/>
        <end position="110"/>
    </location>
</feature>
<evidence type="ECO:0008006" key="4">
    <source>
        <dbReference type="Google" id="ProtNLM"/>
    </source>
</evidence>
<dbReference type="EMBL" id="JAAGAX010000018">
    <property type="protein sequence ID" value="KAF2283732.1"/>
    <property type="molecule type" value="Genomic_DNA"/>
</dbReference>
<reference evidence="2 3" key="1">
    <citation type="journal article" date="2020" name="Mol. Plant">
        <title>The Chromosome-Based Rubber Tree Genome Provides New Insights into Spurge Genome Evolution and Rubber Biosynthesis.</title>
        <authorList>
            <person name="Liu J."/>
            <person name="Shi C."/>
            <person name="Shi C.C."/>
            <person name="Li W."/>
            <person name="Zhang Q.J."/>
            <person name="Zhang Y."/>
            <person name="Li K."/>
            <person name="Lu H.F."/>
            <person name="Shi C."/>
            <person name="Zhu S.T."/>
            <person name="Xiao Z.Y."/>
            <person name="Nan H."/>
            <person name="Yue Y."/>
            <person name="Zhu X.G."/>
            <person name="Wu Y."/>
            <person name="Hong X.N."/>
            <person name="Fan G.Y."/>
            <person name="Tong Y."/>
            <person name="Zhang D."/>
            <person name="Mao C.L."/>
            <person name="Liu Y.L."/>
            <person name="Hao S.J."/>
            <person name="Liu W.Q."/>
            <person name="Lv M.Q."/>
            <person name="Zhang H.B."/>
            <person name="Liu Y."/>
            <person name="Hu-Tang G.R."/>
            <person name="Wang J.P."/>
            <person name="Wang J.H."/>
            <person name="Sun Y.H."/>
            <person name="Ni S.B."/>
            <person name="Chen W.B."/>
            <person name="Zhang X.C."/>
            <person name="Jiao Y.N."/>
            <person name="Eichler E.E."/>
            <person name="Li G.H."/>
            <person name="Liu X."/>
            <person name="Gao L.Z."/>
        </authorList>
    </citation>
    <scope>NUCLEOTIDE SEQUENCE [LARGE SCALE GENOMIC DNA]</scope>
    <source>
        <strain evidence="3">cv. GT1</strain>
        <tissue evidence="2">Leaf</tissue>
    </source>
</reference>
<gene>
    <name evidence="2" type="ORF">GH714_014638</name>
</gene>